<evidence type="ECO:0000313" key="2">
    <source>
        <dbReference type="EMBL" id="KAE9324501.1"/>
    </source>
</evidence>
<evidence type="ECO:0000313" key="3">
    <source>
        <dbReference type="Proteomes" id="UP000429607"/>
    </source>
</evidence>
<evidence type="ECO:0000313" key="1">
    <source>
        <dbReference type="EMBL" id="KAE8996844.1"/>
    </source>
</evidence>
<reference evidence="1 3" key="1">
    <citation type="submission" date="2018-09" db="EMBL/GenBank/DDBJ databases">
        <title>Genomic investigation of the strawberry pathogen Phytophthora fragariae indicates pathogenicity is determined by transcriptional variation in three key races.</title>
        <authorList>
            <person name="Adams T.M."/>
            <person name="Armitage A.D."/>
            <person name="Sobczyk M.K."/>
            <person name="Bates H.J."/>
            <person name="Dunwell J.M."/>
            <person name="Nellist C.F."/>
            <person name="Harrison R.J."/>
        </authorList>
    </citation>
    <scope>NUCLEOTIDE SEQUENCE [LARGE SCALE GENOMIC DNA]</scope>
    <source>
        <strain evidence="1 3">SCRP249</strain>
        <strain evidence="2 4">SCRP333</strain>
    </source>
</reference>
<evidence type="ECO:0008006" key="5">
    <source>
        <dbReference type="Google" id="ProtNLM"/>
    </source>
</evidence>
<proteinExistence type="predicted"/>
<dbReference type="AlphaFoldDB" id="A0A6A3JX85"/>
<name>A0A6A3JX85_9STRA</name>
<keyword evidence="4" id="KW-1185">Reference proteome</keyword>
<evidence type="ECO:0000313" key="4">
    <source>
        <dbReference type="Proteomes" id="UP000434957"/>
    </source>
</evidence>
<dbReference type="EMBL" id="QXFT01001237">
    <property type="protein sequence ID" value="KAE9324501.1"/>
    <property type="molecule type" value="Genomic_DNA"/>
</dbReference>
<comment type="caution">
    <text evidence="1">The sequence shown here is derived from an EMBL/GenBank/DDBJ whole genome shotgun (WGS) entry which is preliminary data.</text>
</comment>
<organism evidence="1 3">
    <name type="scientific">Phytophthora rubi</name>
    <dbReference type="NCBI Taxonomy" id="129364"/>
    <lineage>
        <taxon>Eukaryota</taxon>
        <taxon>Sar</taxon>
        <taxon>Stramenopiles</taxon>
        <taxon>Oomycota</taxon>
        <taxon>Peronosporomycetes</taxon>
        <taxon>Peronosporales</taxon>
        <taxon>Peronosporaceae</taxon>
        <taxon>Phytophthora</taxon>
    </lineage>
</organism>
<accession>A0A6A3JX85</accession>
<gene>
    <name evidence="1" type="ORF">PR001_g19743</name>
    <name evidence="2" type="ORF">PR003_g16716</name>
</gene>
<dbReference type="Proteomes" id="UP000429607">
    <property type="component" value="Unassembled WGS sequence"/>
</dbReference>
<dbReference type="EMBL" id="QXFV01001870">
    <property type="protein sequence ID" value="KAE8996844.1"/>
    <property type="molecule type" value="Genomic_DNA"/>
</dbReference>
<sequence>MDDADKWWDDQDRRLNKRKQAWTYLKKALLVRYGSKLDKSAAELRVTMRMLMSGETYAYFAAGLRSVVGRNKVSERTLLAQFYRCLDKTTRKLVKQKSLPKVLKEAVAKATEIDDPLDNVCNGLVTVT</sequence>
<dbReference type="Proteomes" id="UP000434957">
    <property type="component" value="Unassembled WGS sequence"/>
</dbReference>
<protein>
    <recommendedName>
        <fullName evidence="5">Retrotransposon gag domain-containing protein</fullName>
    </recommendedName>
</protein>